<comment type="caution">
    <text evidence="2">The sequence shown here is derived from an EMBL/GenBank/DDBJ whole genome shotgun (WGS) entry which is preliminary data.</text>
</comment>
<dbReference type="AlphaFoldDB" id="A0A2T0SF21"/>
<reference evidence="2 3" key="1">
    <citation type="submission" date="2018-03" db="EMBL/GenBank/DDBJ databases">
        <title>Genomic Encyclopedia of Archaeal and Bacterial Type Strains, Phase II (KMG-II): from individual species to whole genera.</title>
        <authorList>
            <person name="Goeker M."/>
        </authorList>
    </citation>
    <scope>NUCLEOTIDE SEQUENCE [LARGE SCALE GENOMIC DNA]</scope>
    <source>
        <strain evidence="2 3">DSM 45348</strain>
    </source>
</reference>
<evidence type="ECO:0000313" key="3">
    <source>
        <dbReference type="Proteomes" id="UP000239209"/>
    </source>
</evidence>
<evidence type="ECO:0000313" key="2">
    <source>
        <dbReference type="EMBL" id="PRY32009.1"/>
    </source>
</evidence>
<feature type="compositionally biased region" description="Polar residues" evidence="1">
    <location>
        <begin position="106"/>
        <end position="117"/>
    </location>
</feature>
<name>A0A2T0SF21_9ACTN</name>
<protein>
    <submittedName>
        <fullName evidence="2">Uncharacterized protein</fullName>
    </submittedName>
</protein>
<accession>A0A2T0SF21</accession>
<evidence type="ECO:0000256" key="1">
    <source>
        <dbReference type="SAM" id="MobiDB-lite"/>
    </source>
</evidence>
<dbReference type="Proteomes" id="UP000239209">
    <property type="component" value="Unassembled WGS sequence"/>
</dbReference>
<organism evidence="2 3">
    <name type="scientific">Pseudosporangium ferrugineum</name>
    <dbReference type="NCBI Taxonomy" id="439699"/>
    <lineage>
        <taxon>Bacteria</taxon>
        <taxon>Bacillati</taxon>
        <taxon>Actinomycetota</taxon>
        <taxon>Actinomycetes</taxon>
        <taxon>Micromonosporales</taxon>
        <taxon>Micromonosporaceae</taxon>
        <taxon>Pseudosporangium</taxon>
    </lineage>
</organism>
<sequence length="158" mass="16890">MTASVSSSVTVLPTTPESVLLNACCAPMTSLLSRETRAPVRVRVKNATGIRCTWSKTAVRRSTMRPSPIRADWYRVSSPRPASASAITAIPAARRTTGPVSVPDTIASTTRPASTGAATVNRAATTLPTRNQPSSRRCGRANPAIRFSVAREKGRWSR</sequence>
<keyword evidence="3" id="KW-1185">Reference proteome</keyword>
<dbReference type="EMBL" id="PVZG01000002">
    <property type="protein sequence ID" value="PRY32009.1"/>
    <property type="molecule type" value="Genomic_DNA"/>
</dbReference>
<gene>
    <name evidence="2" type="ORF">CLV70_102220</name>
</gene>
<proteinExistence type="predicted"/>
<feature type="region of interest" description="Disordered" evidence="1">
    <location>
        <begin position="95"/>
        <end position="117"/>
    </location>
</feature>